<keyword evidence="9" id="KW-0624">Polysaccharide degradation</keyword>
<reference evidence="11" key="1">
    <citation type="submission" date="2020-11" db="EMBL/GenBank/DDBJ databases">
        <authorList>
            <consortium name="DOE Joint Genome Institute"/>
            <person name="Ahrendt S."/>
            <person name="Riley R."/>
            <person name="Andreopoulos W."/>
            <person name="Labutti K."/>
            <person name="Pangilinan J."/>
            <person name="Ruiz-Duenas F.J."/>
            <person name="Barrasa J.M."/>
            <person name="Sanchez-Garcia M."/>
            <person name="Camarero S."/>
            <person name="Miyauchi S."/>
            <person name="Serrano A."/>
            <person name="Linde D."/>
            <person name="Babiker R."/>
            <person name="Drula E."/>
            <person name="Ayuso-Fernandez I."/>
            <person name="Pacheco R."/>
            <person name="Padilla G."/>
            <person name="Ferreira P."/>
            <person name="Barriuso J."/>
            <person name="Kellner H."/>
            <person name="Castanera R."/>
            <person name="Alfaro M."/>
            <person name="Ramirez L."/>
            <person name="Pisabarro A.G."/>
            <person name="Kuo A."/>
            <person name="Tritt A."/>
            <person name="Lipzen A."/>
            <person name="He G."/>
            <person name="Yan M."/>
            <person name="Ng V."/>
            <person name="Cullen D."/>
            <person name="Martin F."/>
            <person name="Rosso M.-N."/>
            <person name="Henrissat B."/>
            <person name="Hibbett D."/>
            <person name="Martinez A.T."/>
            <person name="Grigoriev I.V."/>
        </authorList>
    </citation>
    <scope>NUCLEOTIDE SEQUENCE</scope>
    <source>
        <strain evidence="11">MF-IS2</strain>
    </source>
</reference>
<dbReference type="FunFam" id="3.40.50.1700:FF:000003">
    <property type="entry name" value="Probable beta-glucosidase"/>
    <property type="match status" value="1"/>
</dbReference>
<evidence type="ECO:0000256" key="7">
    <source>
        <dbReference type="ARBA" id="ARBA00023277"/>
    </source>
</evidence>
<evidence type="ECO:0000256" key="3">
    <source>
        <dbReference type="ARBA" id="ARBA00005336"/>
    </source>
</evidence>
<dbReference type="Pfam" id="PF14310">
    <property type="entry name" value="Fn3-like"/>
    <property type="match status" value="1"/>
</dbReference>
<dbReference type="EC" id="3.2.1.21" evidence="4"/>
<keyword evidence="6" id="KW-0136">Cellulose degradation</keyword>
<evidence type="ECO:0000256" key="5">
    <source>
        <dbReference type="ARBA" id="ARBA00022801"/>
    </source>
</evidence>
<accession>A0A9P5XQ59</accession>
<dbReference type="SMART" id="SM01217">
    <property type="entry name" value="Fn3_like"/>
    <property type="match status" value="1"/>
</dbReference>
<comment type="pathway">
    <text evidence="2">Glycan metabolism; cellulose degradation.</text>
</comment>
<dbReference type="SUPFAM" id="SSF52279">
    <property type="entry name" value="Beta-D-glucan exohydrolase, C-terminal domain"/>
    <property type="match status" value="1"/>
</dbReference>
<dbReference type="Gene3D" id="2.60.40.10">
    <property type="entry name" value="Immunoglobulins"/>
    <property type="match status" value="1"/>
</dbReference>
<dbReference type="GO" id="GO:0008422">
    <property type="term" value="F:beta-glucosidase activity"/>
    <property type="evidence" value="ECO:0007669"/>
    <property type="project" value="UniProtKB-EC"/>
</dbReference>
<dbReference type="Gene3D" id="3.20.20.300">
    <property type="entry name" value="Glycoside hydrolase, family 3, N-terminal domain"/>
    <property type="match status" value="1"/>
</dbReference>
<dbReference type="Gene3D" id="3.40.50.1700">
    <property type="entry name" value="Glycoside hydrolase family 3 C-terminal domain"/>
    <property type="match status" value="1"/>
</dbReference>
<evidence type="ECO:0000313" key="11">
    <source>
        <dbReference type="EMBL" id="KAF9454903.1"/>
    </source>
</evidence>
<keyword evidence="8" id="KW-0326">Glycosidase</keyword>
<keyword evidence="7" id="KW-0119">Carbohydrate metabolism</keyword>
<dbReference type="SUPFAM" id="SSF51445">
    <property type="entry name" value="(Trans)glycosidases"/>
    <property type="match status" value="1"/>
</dbReference>
<comment type="catalytic activity">
    <reaction evidence="1">
        <text>Hydrolysis of terminal, non-reducing beta-D-glucosyl residues with release of beta-D-glucose.</text>
        <dbReference type="EC" id="3.2.1.21"/>
    </reaction>
</comment>
<keyword evidence="5 11" id="KW-0378">Hydrolase</keyword>
<dbReference type="EMBL" id="MU151051">
    <property type="protein sequence ID" value="KAF9454903.1"/>
    <property type="molecule type" value="Genomic_DNA"/>
</dbReference>
<evidence type="ECO:0000256" key="9">
    <source>
        <dbReference type="ARBA" id="ARBA00023326"/>
    </source>
</evidence>
<feature type="domain" description="Fibronectin type III-like" evidence="10">
    <location>
        <begin position="410"/>
        <end position="479"/>
    </location>
</feature>
<evidence type="ECO:0000256" key="6">
    <source>
        <dbReference type="ARBA" id="ARBA00023001"/>
    </source>
</evidence>
<evidence type="ECO:0000256" key="8">
    <source>
        <dbReference type="ARBA" id="ARBA00023295"/>
    </source>
</evidence>
<protein>
    <recommendedName>
        <fullName evidence="4">beta-glucosidase</fullName>
        <ecNumber evidence="4">3.2.1.21</ecNumber>
    </recommendedName>
</protein>
<evidence type="ECO:0000259" key="10">
    <source>
        <dbReference type="SMART" id="SM01217"/>
    </source>
</evidence>
<keyword evidence="12" id="KW-1185">Reference proteome</keyword>
<proteinExistence type="inferred from homology"/>
<dbReference type="InterPro" id="IPR017853">
    <property type="entry name" value="GH"/>
</dbReference>
<dbReference type="AlphaFoldDB" id="A0A9P5XQ59"/>
<dbReference type="Proteomes" id="UP000807342">
    <property type="component" value="Unassembled WGS sequence"/>
</dbReference>
<dbReference type="PANTHER" id="PTHR42715">
    <property type="entry name" value="BETA-GLUCOSIDASE"/>
    <property type="match status" value="1"/>
</dbReference>
<dbReference type="OrthoDB" id="416222at2759"/>
<dbReference type="Pfam" id="PF01915">
    <property type="entry name" value="Glyco_hydro_3_C"/>
    <property type="match status" value="1"/>
</dbReference>
<name>A0A9P5XQ59_9AGAR</name>
<dbReference type="InterPro" id="IPR013783">
    <property type="entry name" value="Ig-like_fold"/>
</dbReference>
<dbReference type="InterPro" id="IPR002772">
    <property type="entry name" value="Glyco_hydro_3_C"/>
</dbReference>
<evidence type="ECO:0000256" key="2">
    <source>
        <dbReference type="ARBA" id="ARBA00004987"/>
    </source>
</evidence>
<dbReference type="InterPro" id="IPR036962">
    <property type="entry name" value="Glyco_hydro_3_N_sf"/>
</dbReference>
<evidence type="ECO:0000256" key="4">
    <source>
        <dbReference type="ARBA" id="ARBA00012744"/>
    </source>
</evidence>
<evidence type="ECO:0000256" key="1">
    <source>
        <dbReference type="ARBA" id="ARBA00000448"/>
    </source>
</evidence>
<comment type="similarity">
    <text evidence="3">Belongs to the glycosyl hydrolase 3 family.</text>
</comment>
<dbReference type="InterPro" id="IPR036881">
    <property type="entry name" value="Glyco_hydro_3_C_sf"/>
</dbReference>
<dbReference type="PANTHER" id="PTHR42715:SF2">
    <property type="entry name" value="BETA-GLUCOSIDASE F-RELATED"/>
    <property type="match status" value="1"/>
</dbReference>
<dbReference type="GO" id="GO:0030245">
    <property type="term" value="P:cellulose catabolic process"/>
    <property type="evidence" value="ECO:0007669"/>
    <property type="project" value="UniProtKB-KW"/>
</dbReference>
<sequence length="490" mass="51488">MSDWWATHSTSPAVNGGLDMTMPGDISLGSGTTYFGQSLVSAVNSGEVPQWRIDDVATRILAAWYLVGQDSGFPAVNFNAWNSGGQHVNVQGNHKDLIRTIDAASTVLLKNLNEVLPLSTPGTIAVIGSGAGPSSKGPNGYSDRSGNDGVLAMGWGSGTAEFPYLIDPLQAIKARAQTDGTTVTSSLSDTDLNAAATAASGKDVALVFITADSGEAYLTVEGNVGDRNDLKAWHSGDALVAKVASVNSRTIVVVNSVGAIEMEPWVNHPNVTAIVWSGIPGQEAGNGLVDVLYGAYNPSGRLPYTIGKSVNDYGAKVTYDSNGATTQIAYNEGIFIDYKHFDQNNVEPRFPFGFGLSYTTFQYSGLSISGSIGSGSAETGPGSSLDPWLHEDVITVSFTVQNNGTVAGHEVPQLYTAPPTSTRSAPKNLRGFDSIYLLPGQSKTVTMSLSRFDLAIWGTTSQHWEIPSGSTGILIGAHSRDIRLTGSVTV</sequence>
<organism evidence="11 12">
    <name type="scientific">Macrolepiota fuliginosa MF-IS2</name>
    <dbReference type="NCBI Taxonomy" id="1400762"/>
    <lineage>
        <taxon>Eukaryota</taxon>
        <taxon>Fungi</taxon>
        <taxon>Dikarya</taxon>
        <taxon>Basidiomycota</taxon>
        <taxon>Agaricomycotina</taxon>
        <taxon>Agaricomycetes</taxon>
        <taxon>Agaricomycetidae</taxon>
        <taxon>Agaricales</taxon>
        <taxon>Agaricineae</taxon>
        <taxon>Agaricaceae</taxon>
        <taxon>Macrolepiota</taxon>
    </lineage>
</organism>
<dbReference type="InterPro" id="IPR026891">
    <property type="entry name" value="Fn3-like"/>
</dbReference>
<dbReference type="InterPro" id="IPR050288">
    <property type="entry name" value="Cellulose_deg_GH3"/>
</dbReference>
<gene>
    <name evidence="11" type="ORF">P691DRAFT_1652</name>
</gene>
<evidence type="ECO:0000313" key="12">
    <source>
        <dbReference type="Proteomes" id="UP000807342"/>
    </source>
</evidence>
<comment type="caution">
    <text evidence="11">The sequence shown here is derived from an EMBL/GenBank/DDBJ whole genome shotgun (WGS) entry which is preliminary data.</text>
</comment>